<gene>
    <name evidence="1" type="ORF">S03H2_38932</name>
</gene>
<organism evidence="1">
    <name type="scientific">marine sediment metagenome</name>
    <dbReference type="NCBI Taxonomy" id="412755"/>
    <lineage>
        <taxon>unclassified sequences</taxon>
        <taxon>metagenomes</taxon>
        <taxon>ecological metagenomes</taxon>
    </lineage>
</organism>
<sequence length="166" mass="17307">MFSKFNSVKNFISLVVVMLLICIVGTLCLAMSPHGEYATRPIARGTQYAVVSNNPLSTMAGEKILMQGGNAFDAVVATLAALGVVEPSHSGIGGENFLLAKPINEDKVTAINGGGTAPYAISIDWFVSQGIAPIPGSGWPATVLPGALDSWVVTLEKWGTMSLAEV</sequence>
<feature type="non-terminal residue" evidence="1">
    <location>
        <position position="166"/>
    </location>
</feature>
<dbReference type="PANTHER" id="PTHR43881">
    <property type="entry name" value="GAMMA-GLUTAMYLTRANSPEPTIDASE (AFU_ORTHOLOGUE AFUA_4G13580)"/>
    <property type="match status" value="1"/>
</dbReference>
<evidence type="ECO:0000313" key="1">
    <source>
        <dbReference type="EMBL" id="GAH47444.1"/>
    </source>
</evidence>
<dbReference type="PANTHER" id="PTHR43881:SF1">
    <property type="entry name" value="GAMMA-GLUTAMYLTRANSPEPTIDASE (AFU_ORTHOLOGUE AFUA_4G13580)"/>
    <property type="match status" value="1"/>
</dbReference>
<dbReference type="SUPFAM" id="SSF56235">
    <property type="entry name" value="N-terminal nucleophile aminohydrolases (Ntn hydrolases)"/>
    <property type="match status" value="1"/>
</dbReference>
<dbReference type="AlphaFoldDB" id="X1H0Q7"/>
<dbReference type="InterPro" id="IPR029055">
    <property type="entry name" value="Ntn_hydrolases_N"/>
</dbReference>
<dbReference type="Pfam" id="PF01019">
    <property type="entry name" value="G_glu_transpept"/>
    <property type="match status" value="1"/>
</dbReference>
<name>X1H0Q7_9ZZZZ</name>
<evidence type="ECO:0008006" key="2">
    <source>
        <dbReference type="Google" id="ProtNLM"/>
    </source>
</evidence>
<dbReference type="InterPro" id="IPR052896">
    <property type="entry name" value="GGT-like_enzyme"/>
</dbReference>
<accession>X1H0Q7</accession>
<dbReference type="PRINTS" id="PR01210">
    <property type="entry name" value="GGTRANSPTASE"/>
</dbReference>
<proteinExistence type="predicted"/>
<dbReference type="EMBL" id="BARU01024036">
    <property type="protein sequence ID" value="GAH47444.1"/>
    <property type="molecule type" value="Genomic_DNA"/>
</dbReference>
<comment type="caution">
    <text evidence="1">The sequence shown here is derived from an EMBL/GenBank/DDBJ whole genome shotgun (WGS) entry which is preliminary data.</text>
</comment>
<reference evidence="1" key="1">
    <citation type="journal article" date="2014" name="Front. Microbiol.">
        <title>High frequency of phylogenetically diverse reductive dehalogenase-homologous genes in deep subseafloor sedimentary metagenomes.</title>
        <authorList>
            <person name="Kawai M."/>
            <person name="Futagami T."/>
            <person name="Toyoda A."/>
            <person name="Takaki Y."/>
            <person name="Nishi S."/>
            <person name="Hori S."/>
            <person name="Arai W."/>
            <person name="Tsubouchi T."/>
            <person name="Morono Y."/>
            <person name="Uchiyama I."/>
            <person name="Ito T."/>
            <person name="Fujiyama A."/>
            <person name="Inagaki F."/>
            <person name="Takami H."/>
        </authorList>
    </citation>
    <scope>NUCLEOTIDE SEQUENCE</scope>
    <source>
        <strain evidence="1">Expedition CK06-06</strain>
    </source>
</reference>
<protein>
    <recommendedName>
        <fullName evidence="2">Gamma-glutamyltransferase</fullName>
    </recommendedName>
</protein>